<dbReference type="InterPro" id="IPR011009">
    <property type="entry name" value="Kinase-like_dom_sf"/>
</dbReference>
<dbReference type="SUPFAM" id="SSF56112">
    <property type="entry name" value="Protein kinase-like (PK-like)"/>
    <property type="match status" value="1"/>
</dbReference>
<keyword evidence="2" id="KW-1185">Reference proteome</keyword>
<evidence type="ECO:0000313" key="1">
    <source>
        <dbReference type="EMBL" id="MCT2590522.1"/>
    </source>
</evidence>
<accession>A0ABT2JRK5</accession>
<protein>
    <recommendedName>
        <fullName evidence="3">Aminoglycoside phosphotransferase domain-containing protein</fullName>
    </recommendedName>
</protein>
<dbReference type="RefSeq" id="WP_260217808.1">
    <property type="nucleotide sequence ID" value="NZ_JAJAGO010000004.1"/>
</dbReference>
<evidence type="ECO:0008006" key="3">
    <source>
        <dbReference type="Google" id="ProtNLM"/>
    </source>
</evidence>
<gene>
    <name evidence="1" type="ORF">LHJ74_11480</name>
</gene>
<name>A0ABT2JRK5_9ACTN</name>
<dbReference type="Proteomes" id="UP001156389">
    <property type="component" value="Unassembled WGS sequence"/>
</dbReference>
<comment type="caution">
    <text evidence="1">The sequence shown here is derived from an EMBL/GenBank/DDBJ whole genome shotgun (WGS) entry which is preliminary data.</text>
</comment>
<reference evidence="1 2" key="1">
    <citation type="submission" date="2021-10" db="EMBL/GenBank/DDBJ databases">
        <title>Streptomyces gossypii sp. nov., isolated from soil collected from cotton field.</title>
        <authorList>
            <person name="Ge X."/>
            <person name="Chen X."/>
            <person name="Liu W."/>
        </authorList>
    </citation>
    <scope>NUCLEOTIDE SEQUENCE [LARGE SCALE GENOMIC DNA]</scope>
    <source>
        <strain evidence="1 2">N2-109</strain>
    </source>
</reference>
<evidence type="ECO:0000313" key="2">
    <source>
        <dbReference type="Proteomes" id="UP001156389"/>
    </source>
</evidence>
<proteinExistence type="predicted"/>
<dbReference type="EMBL" id="JAJAGO010000004">
    <property type="protein sequence ID" value="MCT2590522.1"/>
    <property type="molecule type" value="Genomic_DNA"/>
</dbReference>
<organism evidence="1 2">
    <name type="scientific">Streptomyces gossypii</name>
    <dbReference type="NCBI Taxonomy" id="2883101"/>
    <lineage>
        <taxon>Bacteria</taxon>
        <taxon>Bacillati</taxon>
        <taxon>Actinomycetota</taxon>
        <taxon>Actinomycetes</taxon>
        <taxon>Kitasatosporales</taxon>
        <taxon>Streptomycetaceae</taxon>
        <taxon>Streptomyces</taxon>
    </lineage>
</organism>
<sequence length="356" mass="38842">MTSGIPVRESTGCRTARIVRTLHTGSSGATVRIYRQPNGELRAVKSAANPRVPARAQAAARETILPFLAGRLPEVLFAGSIRGIDTLVTRCPSPTTLADSVIRCGTDGPAPAVWQDFVTTLCRVWELSGQPGFDPELATRKHALRWQRGTAGLHHTLQAHGLEVPLRGHVYVNGCDYGSLGRLLQRLAHIPAPQVHVACQGDPQPRNILLDAAGGWHLVDWEWAGLHQDWRMMISHLIGWWYVEDLLTTACGEAHASRTALSLSYPPPQATLSHAWSAPVVHAFSRMTTPLHRALDLTALARHIAMLLLREIPRSLSTGRHHLLAPLLGEAVRLTDATHPLLEPISPQQQRPGASA</sequence>